<evidence type="ECO:0000313" key="1">
    <source>
        <dbReference type="EMBL" id="ETJ30677.1"/>
    </source>
</evidence>
<keyword evidence="1" id="KW-0489">Methyltransferase</keyword>
<reference evidence="1" key="1">
    <citation type="submission" date="2013-12" db="EMBL/GenBank/DDBJ databases">
        <title>A Varibaculum cambriense genome reconstructed from a premature infant gut community with otherwise low bacterial novelty that shifts toward anaerobic metabolism during the third week of life.</title>
        <authorList>
            <person name="Brown C.T."/>
            <person name="Sharon I."/>
            <person name="Thomas B.C."/>
            <person name="Castelle C.J."/>
            <person name="Morowitz M.J."/>
            <person name="Banfield J.F."/>
        </authorList>
    </citation>
    <scope>NUCLEOTIDE SEQUENCE</scope>
</reference>
<dbReference type="GO" id="GO:0008168">
    <property type="term" value="F:methyltransferase activity"/>
    <property type="evidence" value="ECO:0007669"/>
    <property type="project" value="UniProtKB-KW"/>
</dbReference>
<organism evidence="1">
    <name type="scientific">human gut metagenome</name>
    <dbReference type="NCBI Taxonomy" id="408170"/>
    <lineage>
        <taxon>unclassified sequences</taxon>
        <taxon>metagenomes</taxon>
        <taxon>organismal metagenomes</taxon>
    </lineage>
</organism>
<protein>
    <submittedName>
        <fullName evidence="1">DNA modification methylase</fullName>
    </submittedName>
</protein>
<name>W1XK84_9ZZZZ</name>
<comment type="caution">
    <text evidence="1">The sequence shown here is derived from an EMBL/GenBank/DDBJ whole genome shotgun (WGS) entry which is preliminary data.</text>
</comment>
<gene>
    <name evidence="1" type="ORF">Q604_UNBC14811G0002</name>
</gene>
<dbReference type="EMBL" id="AZMM01014811">
    <property type="protein sequence ID" value="ETJ30677.1"/>
    <property type="molecule type" value="Genomic_DNA"/>
</dbReference>
<accession>W1XK84</accession>
<keyword evidence="1" id="KW-0808">Transferase</keyword>
<proteinExistence type="predicted"/>
<feature type="non-terminal residue" evidence="1">
    <location>
        <position position="48"/>
    </location>
</feature>
<dbReference type="AlphaFoldDB" id="W1XK84"/>
<dbReference type="GO" id="GO:0032259">
    <property type="term" value="P:methylation"/>
    <property type="evidence" value="ECO:0007669"/>
    <property type="project" value="UniProtKB-KW"/>
</dbReference>
<sequence>MKLGRKFIGADINLGAIQTTTKRLIVTADILSSDDDKYTGFEVYNVNN</sequence>